<protein>
    <submittedName>
        <fullName evidence="1">Uncharacterized protein</fullName>
    </submittedName>
</protein>
<organism evidence="1 2">
    <name type="scientific">Histidinibacterium lentulum</name>
    <dbReference type="NCBI Taxonomy" id="2480588"/>
    <lineage>
        <taxon>Bacteria</taxon>
        <taxon>Pseudomonadati</taxon>
        <taxon>Pseudomonadota</taxon>
        <taxon>Alphaproteobacteria</taxon>
        <taxon>Rhodobacterales</taxon>
        <taxon>Paracoccaceae</taxon>
        <taxon>Histidinibacterium</taxon>
    </lineage>
</organism>
<evidence type="ECO:0000313" key="2">
    <source>
        <dbReference type="Proteomes" id="UP000268016"/>
    </source>
</evidence>
<keyword evidence="2" id="KW-1185">Reference proteome</keyword>
<name>A0A3N2R743_9RHOB</name>
<dbReference type="Proteomes" id="UP000268016">
    <property type="component" value="Unassembled WGS sequence"/>
</dbReference>
<comment type="caution">
    <text evidence="1">The sequence shown here is derived from an EMBL/GenBank/DDBJ whole genome shotgun (WGS) entry which is preliminary data.</text>
</comment>
<gene>
    <name evidence="1" type="ORF">EAT49_07900</name>
</gene>
<dbReference type="RefSeq" id="WP_123641749.1">
    <property type="nucleotide sequence ID" value="NZ_ML119083.1"/>
</dbReference>
<dbReference type="AlphaFoldDB" id="A0A3N2R743"/>
<accession>A0A3N2R743</accession>
<proteinExistence type="predicted"/>
<dbReference type="EMBL" id="RDRB01000003">
    <property type="protein sequence ID" value="ROU03201.1"/>
    <property type="molecule type" value="Genomic_DNA"/>
</dbReference>
<evidence type="ECO:0000313" key="1">
    <source>
        <dbReference type="EMBL" id="ROU03201.1"/>
    </source>
</evidence>
<reference evidence="1 2" key="1">
    <citation type="submission" date="2018-10" db="EMBL/GenBank/DDBJ databases">
        <title>Histidinibacterium lentulum gen. nov., sp. nov., a marine bacterium from the culture broth of Picochlorum sp. 122.</title>
        <authorList>
            <person name="Wang G."/>
        </authorList>
    </citation>
    <scope>NUCLEOTIDE SEQUENCE [LARGE SCALE GENOMIC DNA]</scope>
    <source>
        <strain evidence="1 2">B17</strain>
    </source>
</reference>
<sequence>MSGTDLSGTGTRRKSGGAAVTVDTRVFSLAGRAASASPAARAGRRERSVPFDEVDFGVLGHVHLPGSTYVAWVPAGAVFAIATRRPTVDAARALPETA</sequence>